<evidence type="ECO:0008006" key="4">
    <source>
        <dbReference type="Google" id="ProtNLM"/>
    </source>
</evidence>
<dbReference type="OrthoDB" id="6284560at2"/>
<evidence type="ECO:0000313" key="3">
    <source>
        <dbReference type="Proteomes" id="UP000027192"/>
    </source>
</evidence>
<accession>A0A066RRT5</accession>
<dbReference type="Proteomes" id="UP000027192">
    <property type="component" value="Unassembled WGS sequence"/>
</dbReference>
<organism evidence="2 3">
    <name type="scientific">Photobacterium galatheae</name>
    <dbReference type="NCBI Taxonomy" id="1654360"/>
    <lineage>
        <taxon>Bacteria</taxon>
        <taxon>Pseudomonadati</taxon>
        <taxon>Pseudomonadota</taxon>
        <taxon>Gammaproteobacteria</taxon>
        <taxon>Vibrionales</taxon>
        <taxon>Vibrionaceae</taxon>
        <taxon>Photobacterium</taxon>
    </lineage>
</organism>
<keyword evidence="3" id="KW-1185">Reference proteome</keyword>
<gene>
    <name evidence="2" type="ORF">EA58_19410</name>
</gene>
<proteinExistence type="predicted"/>
<sequence>MTHFIQPHFPHITRSVLGTAVIPLISAALIAQANPVFADTFSDTEQNVTQTGAIPKIKKARHLTLHCSKRPDALKRMIENTPWLVDQLNLTISGQCRGPLQINQTHLNISGDAVHGASIVVDQPQDTSAIVIQSAVVTLRNVHIHVPIDVPAMLAKANSSVTLDQVTTNAISSTDTPLEQFTVSESSTLSLTKMSGNNIRVSKSSFADVQQGNQDLTLNVTDTSSAQSSAPNQLTSVQVSGNGYFLADQGTQIQTLMIWSKAAVDINQQSSVGHLMMGGQTYFAAFKNSSITGPYDLWGNVVFELEHATAENWKAVNKPNSIISGNNATVNGIFYPGWSWAGQDGNESGSQPVQ</sequence>
<reference evidence="2 3" key="1">
    <citation type="submission" date="2014-04" db="EMBL/GenBank/DDBJ databases">
        <title>Draft genome sequence of Photobacterium halotolerans S2753: a solonamide, ngercheumicin and holomycin producer.</title>
        <authorList>
            <person name="Machado H.R."/>
            <person name="Gram L."/>
        </authorList>
    </citation>
    <scope>NUCLEOTIDE SEQUENCE [LARGE SCALE GENOMIC DNA]</scope>
    <source>
        <strain evidence="2 3">S2753</strain>
    </source>
</reference>
<protein>
    <recommendedName>
        <fullName evidence="4">Auto-transporter adhesin head GIN domain-containing protein</fullName>
    </recommendedName>
</protein>
<dbReference type="AlphaFoldDB" id="A0A066RRT5"/>
<dbReference type="RefSeq" id="WP_051642217.1">
    <property type="nucleotide sequence ID" value="NZ_JAGSGC010000008.1"/>
</dbReference>
<dbReference type="EMBL" id="JMIB01000038">
    <property type="protein sequence ID" value="KDM90103.1"/>
    <property type="molecule type" value="Genomic_DNA"/>
</dbReference>
<keyword evidence="1" id="KW-0732">Signal</keyword>
<comment type="caution">
    <text evidence="2">The sequence shown here is derived from an EMBL/GenBank/DDBJ whole genome shotgun (WGS) entry which is preliminary data.</text>
</comment>
<feature type="signal peptide" evidence="1">
    <location>
        <begin position="1"/>
        <end position="38"/>
    </location>
</feature>
<evidence type="ECO:0000256" key="1">
    <source>
        <dbReference type="SAM" id="SignalP"/>
    </source>
</evidence>
<feature type="chain" id="PRO_5001629648" description="Auto-transporter adhesin head GIN domain-containing protein" evidence="1">
    <location>
        <begin position="39"/>
        <end position="354"/>
    </location>
</feature>
<name>A0A066RRT5_9GAMM</name>
<evidence type="ECO:0000313" key="2">
    <source>
        <dbReference type="EMBL" id="KDM90103.1"/>
    </source>
</evidence>